<gene>
    <name evidence="2" type="ordered locus">CC_3613</name>
</gene>
<dbReference type="PIR" id="C87697">
    <property type="entry name" value="C87697"/>
</dbReference>
<dbReference type="HOGENOM" id="CLU_2567568_0_0_5"/>
<dbReference type="KEGG" id="ccr:CC_3613"/>
<evidence type="ECO:0000313" key="3">
    <source>
        <dbReference type="Proteomes" id="UP000001816"/>
    </source>
</evidence>
<organism evidence="2 3">
    <name type="scientific">Caulobacter vibrioides (strain ATCC 19089 / CIP 103742 / CB 15)</name>
    <name type="common">Caulobacter crescentus</name>
    <dbReference type="NCBI Taxonomy" id="190650"/>
    <lineage>
        <taxon>Bacteria</taxon>
        <taxon>Pseudomonadati</taxon>
        <taxon>Pseudomonadota</taxon>
        <taxon>Alphaproteobacteria</taxon>
        <taxon>Caulobacterales</taxon>
        <taxon>Caulobacteraceae</taxon>
        <taxon>Caulobacter</taxon>
    </lineage>
</organism>
<dbReference type="STRING" id="190650.CC_3613"/>
<dbReference type="AlphaFoldDB" id="Q9A2F2"/>
<keyword evidence="3" id="KW-1185">Reference proteome</keyword>
<protein>
    <recommendedName>
        <fullName evidence="4">DUF2007 domain-containing protein</fullName>
    </recommendedName>
</protein>
<evidence type="ECO:0000256" key="1">
    <source>
        <dbReference type="SAM" id="MobiDB-lite"/>
    </source>
</evidence>
<dbReference type="EnsemblBacteria" id="AAK25575">
    <property type="protein sequence ID" value="AAK25575"/>
    <property type="gene ID" value="CC_3613"/>
</dbReference>
<evidence type="ECO:0008006" key="4">
    <source>
        <dbReference type="Google" id="ProtNLM"/>
    </source>
</evidence>
<dbReference type="BioCyc" id="CAULO:CC3613-MONOMER"/>
<sequence>MRPDGLEVVRSQRATPMVPPRGSATAETEVRLTGPEEADRFSRFLQGFLSANGFPFVIVHDTPEFLGQLRRVVFEDAGLSDKFAREWTSRRGTAGTA</sequence>
<dbReference type="PATRIC" id="fig|190650.5.peg.3616"/>
<reference evidence="2 3" key="1">
    <citation type="journal article" date="2001" name="Proc. Natl. Acad. Sci. U.S.A.">
        <title>Complete genome sequence of Caulobacter crescentus.</title>
        <authorList>
            <person name="Nierman W.C."/>
            <person name="Feldblyum T.V."/>
            <person name="Laub M.T."/>
            <person name="Paulsen I.T."/>
            <person name="Nelson K.E."/>
            <person name="Eisen J.A."/>
            <person name="Heidelberg J.F."/>
            <person name="Alley M.R."/>
            <person name="Ohta N."/>
            <person name="Maddock J.R."/>
            <person name="Potocka I."/>
            <person name="Nelson W.C."/>
            <person name="Newton A."/>
            <person name="Stephens C."/>
            <person name="Phadke N.D."/>
            <person name="Ely B."/>
            <person name="DeBoy R.T."/>
            <person name="Dodson R.J."/>
            <person name="Durkin A.S."/>
            <person name="Gwinn M.L."/>
            <person name="Haft D.H."/>
            <person name="Kolonay J.F."/>
            <person name="Smit J."/>
            <person name="Craven M.B."/>
            <person name="Khouri H."/>
            <person name="Shetty J."/>
            <person name="Berry K."/>
            <person name="Utterback T."/>
            <person name="Tran K."/>
            <person name="Wolf A."/>
            <person name="Vamathevan J."/>
            <person name="Ermolaeva M."/>
            <person name="White O."/>
            <person name="Salzberg S.L."/>
            <person name="Venter J.C."/>
            <person name="Shapiro L."/>
            <person name="Fraser C.M."/>
        </authorList>
    </citation>
    <scope>NUCLEOTIDE SEQUENCE [LARGE SCALE GENOMIC DNA]</scope>
    <source>
        <strain evidence="3">ATCC 19089 / CB15</strain>
    </source>
</reference>
<feature type="region of interest" description="Disordered" evidence="1">
    <location>
        <begin position="1"/>
        <end position="32"/>
    </location>
</feature>
<dbReference type="Proteomes" id="UP000001816">
    <property type="component" value="Chromosome"/>
</dbReference>
<dbReference type="EMBL" id="AE005673">
    <property type="protein sequence ID" value="AAK25575.1"/>
    <property type="molecule type" value="Genomic_DNA"/>
</dbReference>
<evidence type="ECO:0000313" key="2">
    <source>
        <dbReference type="EMBL" id="AAK25575.1"/>
    </source>
</evidence>
<proteinExistence type="predicted"/>
<name>Q9A2F2_CAUVC</name>
<accession>Q9A2F2</accession>